<dbReference type="Pfam" id="PF13668">
    <property type="entry name" value="Ferritin_2"/>
    <property type="match status" value="1"/>
</dbReference>
<dbReference type="InterPro" id="IPR052965">
    <property type="entry name" value="Pigment-catalase-like"/>
</dbReference>
<dbReference type="InterPro" id="IPR009078">
    <property type="entry name" value="Ferritin-like_SF"/>
</dbReference>
<dbReference type="EMBL" id="FOCF01000002">
    <property type="protein sequence ID" value="SEM79123.1"/>
    <property type="molecule type" value="Genomic_DNA"/>
</dbReference>
<dbReference type="PANTHER" id="PTHR31694:SF26">
    <property type="entry name" value="OS05G0151100 PROTEIN"/>
    <property type="match status" value="1"/>
</dbReference>
<dbReference type="SUPFAM" id="SSF47240">
    <property type="entry name" value="Ferritin-like"/>
    <property type="match status" value="1"/>
</dbReference>
<accession>A0A1H8B8J8</accession>
<sequence>MTESDQLVRTFDDRARRREGRRDMFRMFLGAAAVGGAFAYSSAASAQSAPSEADVLNFALNLEYLEANFYYYAAFGTPIPTASIGSGGVPANSLSLNAGARQVRFSDPLVAQYAREIAQDELAHVNFLRSALKDSAVNQPQIDVGITPNGAFSSAARAAGFIADSGNPATQTSFFDAYANDLSFLYAAFIFEDVGVTAYKGSSSLLINNKTYIDAAAGILAAEAYHASIIRTTIDQMGNNPGLKASTIRGDTELVSNARDSLDGSSDLDQGIAQSTTAIGVTSNIAPTDSNGIAYSRSAQQVLNVVYLNKAAVTAGGFFPMGVNGNIKTSANNA</sequence>
<reference evidence="2" key="1">
    <citation type="submission" date="2016-10" db="EMBL/GenBank/DDBJ databases">
        <authorList>
            <person name="Varghese N."/>
            <person name="Submissions S."/>
        </authorList>
    </citation>
    <scope>NUCLEOTIDE SEQUENCE [LARGE SCALE GENOMIC DNA]</scope>
    <source>
        <strain evidence="2">S6-262</strain>
    </source>
</reference>
<evidence type="ECO:0000313" key="2">
    <source>
        <dbReference type="Proteomes" id="UP000199206"/>
    </source>
</evidence>
<evidence type="ECO:0000313" key="1">
    <source>
        <dbReference type="EMBL" id="SEM79123.1"/>
    </source>
</evidence>
<dbReference type="Proteomes" id="UP000199206">
    <property type="component" value="Unassembled WGS sequence"/>
</dbReference>
<gene>
    <name evidence="1" type="ORF">SAMN05192583_1249</name>
</gene>
<dbReference type="STRING" id="1166340.SAMN05192583_1249"/>
<keyword evidence="2" id="KW-1185">Reference proteome</keyword>
<organism evidence="1 2">
    <name type="scientific">Sphingomonas gellani</name>
    <dbReference type="NCBI Taxonomy" id="1166340"/>
    <lineage>
        <taxon>Bacteria</taxon>
        <taxon>Pseudomonadati</taxon>
        <taxon>Pseudomonadota</taxon>
        <taxon>Alphaproteobacteria</taxon>
        <taxon>Sphingomonadales</taxon>
        <taxon>Sphingomonadaceae</taxon>
        <taxon>Sphingomonas</taxon>
    </lineage>
</organism>
<proteinExistence type="predicted"/>
<dbReference type="RefSeq" id="WP_093664571.1">
    <property type="nucleotide sequence ID" value="NZ_FOCF01000002.1"/>
</dbReference>
<protein>
    <submittedName>
        <fullName evidence="1">Ferritin-like domain-containing protein</fullName>
    </submittedName>
</protein>
<dbReference type="PANTHER" id="PTHR31694">
    <property type="entry name" value="DESICCATION-LIKE PROTEIN"/>
    <property type="match status" value="1"/>
</dbReference>
<dbReference type="AlphaFoldDB" id="A0A1H8B8J8"/>
<name>A0A1H8B8J8_9SPHN</name>
<dbReference type="OrthoDB" id="954262at2"/>